<keyword evidence="1" id="KW-1133">Transmembrane helix</keyword>
<sequence length="91" mass="10304">MPQKPRIVLFHPSSTIEGYVFLLFVVLLFLSIIFLFAPLQLFTRVFSSSNTALASTQTVNNCILIHNLYNPYLMMITQSDFLNTTVNGCNV</sequence>
<keyword evidence="1" id="KW-0812">Transmembrane</keyword>
<name>A0A0F7SH77_PHARH</name>
<organism evidence="2">
    <name type="scientific">Phaffia rhodozyma</name>
    <name type="common">Yeast</name>
    <name type="synonym">Xanthophyllomyces dendrorhous</name>
    <dbReference type="NCBI Taxonomy" id="264483"/>
    <lineage>
        <taxon>Eukaryota</taxon>
        <taxon>Fungi</taxon>
        <taxon>Dikarya</taxon>
        <taxon>Basidiomycota</taxon>
        <taxon>Agaricomycotina</taxon>
        <taxon>Tremellomycetes</taxon>
        <taxon>Cystofilobasidiales</taxon>
        <taxon>Mrakiaceae</taxon>
        <taxon>Phaffia</taxon>
    </lineage>
</organism>
<feature type="transmembrane region" description="Helical" evidence="1">
    <location>
        <begin position="20"/>
        <end position="39"/>
    </location>
</feature>
<reference evidence="2" key="1">
    <citation type="submission" date="2014-08" db="EMBL/GenBank/DDBJ databases">
        <authorList>
            <person name="Sharma Rahul"/>
            <person name="Thines Marco"/>
        </authorList>
    </citation>
    <scope>NUCLEOTIDE SEQUENCE</scope>
</reference>
<accession>A0A0F7SH77</accession>
<protein>
    <submittedName>
        <fullName evidence="2">Uncharacterized protein</fullName>
    </submittedName>
</protein>
<evidence type="ECO:0000313" key="2">
    <source>
        <dbReference type="EMBL" id="CDZ97710.1"/>
    </source>
</evidence>
<evidence type="ECO:0000256" key="1">
    <source>
        <dbReference type="SAM" id="Phobius"/>
    </source>
</evidence>
<keyword evidence="1" id="KW-0472">Membrane</keyword>
<proteinExistence type="predicted"/>
<dbReference type="EMBL" id="LN483249">
    <property type="protein sequence ID" value="CDZ97710.1"/>
    <property type="molecule type" value="Genomic_DNA"/>
</dbReference>
<dbReference type="AlphaFoldDB" id="A0A0F7SH77"/>